<evidence type="ECO:0000256" key="2">
    <source>
        <dbReference type="ARBA" id="ARBA00022801"/>
    </source>
</evidence>
<sequence>MHLIDTHVHLNFEAFQPDLNEIAQRWRECGIVRLVHSCVTPSEFHAIQALAQRFPELYFAVGLHPMDMEQWTTDTANRIRALAQSDSKVVAIGETGLDLFKAQDQAEQELSLWAHLQIAKDLGLPVILHCRDAAQPMADLLRRFWAQQGPVTGVMHCWSGTPEETQMFLDLGFYVSFSGIVTFKNAAQVHASAQMVSCDRILIETDCPFLTPEPKRKQRRNEPANVYHVAEKVAKLRNVSLETLASETTANACRLFQLPVPTESATLIHT</sequence>
<dbReference type="SUPFAM" id="SSF51556">
    <property type="entry name" value="Metallo-dependent hydrolases"/>
    <property type="match status" value="1"/>
</dbReference>
<dbReference type="CDD" id="cd01310">
    <property type="entry name" value="TatD_DNAse"/>
    <property type="match status" value="1"/>
</dbReference>
<proteinExistence type="inferred from homology"/>
<feature type="binding site" evidence="3 4">
    <location>
        <position position="156"/>
    </location>
    <ligand>
        <name>a divalent metal cation</name>
        <dbReference type="ChEBI" id="CHEBI:60240"/>
        <label>2</label>
    </ligand>
</feature>
<gene>
    <name evidence="5" type="primary">dtd3_1</name>
    <name evidence="3" type="synonym">dtd3</name>
    <name evidence="5" type="ORF">C1752_01333</name>
</gene>
<dbReference type="PROSITE" id="PS01091">
    <property type="entry name" value="TATD_3"/>
    <property type="match status" value="1"/>
</dbReference>
<comment type="catalytic activity">
    <reaction evidence="3">
        <text>a D-aminoacyl-tRNA + H2O = a tRNA + a D-alpha-amino acid + H(+)</text>
        <dbReference type="Rhea" id="RHEA:13953"/>
        <dbReference type="Rhea" id="RHEA-COMP:10123"/>
        <dbReference type="Rhea" id="RHEA-COMP:10124"/>
        <dbReference type="ChEBI" id="CHEBI:15377"/>
        <dbReference type="ChEBI" id="CHEBI:15378"/>
        <dbReference type="ChEBI" id="CHEBI:59871"/>
        <dbReference type="ChEBI" id="CHEBI:78442"/>
        <dbReference type="ChEBI" id="CHEBI:79333"/>
        <dbReference type="EC" id="3.1.1.96"/>
    </reaction>
</comment>
<comment type="catalytic activity">
    <reaction evidence="3">
        <text>D-tyrosyl-tRNA(Tyr) + H2O = D-tyrosine + tRNA(Tyr)</text>
        <dbReference type="Rhea" id="RHEA:25347"/>
        <dbReference type="Rhea" id="RHEA-COMP:9707"/>
        <dbReference type="Rhea" id="RHEA-COMP:9872"/>
        <dbReference type="ChEBI" id="CHEBI:15377"/>
        <dbReference type="ChEBI" id="CHEBI:58570"/>
        <dbReference type="ChEBI" id="CHEBI:78442"/>
        <dbReference type="ChEBI" id="CHEBI:78723"/>
    </reaction>
</comment>
<protein>
    <recommendedName>
        <fullName evidence="3">D-aminoacyl-tRNA deacylase</fullName>
        <ecNumber evidence="3">3.1.1.96</ecNumber>
    </recommendedName>
</protein>
<dbReference type="Gene3D" id="3.20.20.140">
    <property type="entry name" value="Metal-dependent hydrolases"/>
    <property type="match status" value="1"/>
</dbReference>
<dbReference type="GO" id="GO:0046872">
    <property type="term" value="F:metal ion binding"/>
    <property type="evidence" value="ECO:0007669"/>
    <property type="project" value="UniProtKB-KW"/>
</dbReference>
<dbReference type="InterPro" id="IPR032466">
    <property type="entry name" value="Metal_Hydrolase"/>
</dbReference>
<dbReference type="EC" id="3.1.1.96" evidence="3"/>
<feature type="binding site" evidence="3">
    <location>
        <position position="94"/>
    </location>
    <ligand>
        <name>a divalent metal cation</name>
        <dbReference type="ChEBI" id="CHEBI:60240"/>
        <label>2</label>
    </ligand>
</feature>
<dbReference type="HAMAP" id="MF_02048">
    <property type="entry name" value="Deacylase_DTD3"/>
    <property type="match status" value="1"/>
</dbReference>
<dbReference type="InterPro" id="IPR018228">
    <property type="entry name" value="DNase_TatD-rel_CS"/>
</dbReference>
<dbReference type="PANTHER" id="PTHR46124">
    <property type="entry name" value="D-AMINOACYL-TRNA DEACYLASE"/>
    <property type="match status" value="1"/>
</dbReference>
<dbReference type="Proteomes" id="UP000248857">
    <property type="component" value="Unassembled WGS sequence"/>
</dbReference>
<feature type="binding site" evidence="3 4">
    <location>
        <position position="7"/>
    </location>
    <ligand>
        <name>a divalent metal cation</name>
        <dbReference type="ChEBI" id="CHEBI:60240"/>
        <label>1</label>
    </ligand>
</feature>
<dbReference type="InterPro" id="IPR015991">
    <property type="entry name" value="TatD/YcfH-like"/>
</dbReference>
<evidence type="ECO:0000313" key="5">
    <source>
        <dbReference type="EMBL" id="PZD74262.1"/>
    </source>
</evidence>
<dbReference type="GO" id="GO:0005829">
    <property type="term" value="C:cytosol"/>
    <property type="evidence" value="ECO:0007669"/>
    <property type="project" value="TreeGrafter"/>
</dbReference>
<feature type="binding site" evidence="3 4">
    <location>
        <position position="206"/>
    </location>
    <ligand>
        <name>a divalent metal cation</name>
        <dbReference type="ChEBI" id="CHEBI:60240"/>
        <label>1</label>
    </ligand>
</feature>
<keyword evidence="1 3" id="KW-0479">Metal-binding</keyword>
<keyword evidence="2 3" id="KW-0378">Hydrolase</keyword>
<dbReference type="PIRSF" id="PIRSF005902">
    <property type="entry name" value="DNase_TatD"/>
    <property type="match status" value="1"/>
</dbReference>
<dbReference type="EMBL" id="PQWO01000003">
    <property type="protein sequence ID" value="PZD74262.1"/>
    <property type="molecule type" value="Genomic_DNA"/>
</dbReference>
<dbReference type="GO" id="GO:0019478">
    <property type="term" value="P:D-amino acid catabolic process"/>
    <property type="evidence" value="ECO:0007669"/>
    <property type="project" value="UniProtKB-UniRule"/>
</dbReference>
<comment type="function">
    <text evidence="3">Catalyzes the hydrolysis of D-tyrosyl-tRNA(Tyr).</text>
</comment>
<dbReference type="GO" id="GO:0004536">
    <property type="term" value="F:DNA nuclease activity"/>
    <property type="evidence" value="ECO:0007669"/>
    <property type="project" value="InterPro"/>
</dbReference>
<evidence type="ECO:0000256" key="3">
    <source>
        <dbReference type="HAMAP-Rule" id="MF_02048"/>
    </source>
</evidence>
<reference evidence="5 6" key="1">
    <citation type="journal article" date="2018" name="Sci. Rep.">
        <title>A novel species of the marine cyanobacterium Acaryochloris with a unique pigment content and lifestyle.</title>
        <authorList>
            <person name="Partensky F."/>
            <person name="Six C."/>
            <person name="Ratin M."/>
            <person name="Garczarek L."/>
            <person name="Vaulot D."/>
            <person name="Probert I."/>
            <person name="Calteau A."/>
            <person name="Gourvil P."/>
            <person name="Marie D."/>
            <person name="Grebert T."/>
            <person name="Bouchier C."/>
            <person name="Le Panse S."/>
            <person name="Gachenot M."/>
            <person name="Rodriguez F."/>
            <person name="Garrido J.L."/>
        </authorList>
    </citation>
    <scope>NUCLEOTIDE SEQUENCE [LARGE SCALE GENOMIC DNA]</scope>
    <source>
        <strain evidence="5 6">RCC1774</strain>
    </source>
</reference>
<dbReference type="PANTHER" id="PTHR46124:SF2">
    <property type="entry name" value="D-AMINOACYL-TRNA DEACYLASE"/>
    <property type="match status" value="1"/>
</dbReference>
<evidence type="ECO:0000313" key="6">
    <source>
        <dbReference type="Proteomes" id="UP000248857"/>
    </source>
</evidence>
<dbReference type="InterPro" id="IPR033665">
    <property type="entry name" value="Deacylase_DTD3"/>
</dbReference>
<comment type="similarity">
    <text evidence="3">Belongs to the metallo-dependent hydrolases superfamily. TatD-type hydrolase family. DTD3 subfamily.</text>
</comment>
<evidence type="ECO:0000256" key="1">
    <source>
        <dbReference type="ARBA" id="ARBA00022723"/>
    </source>
</evidence>
<feature type="binding site" evidence="3 4">
    <location>
        <position position="94"/>
    </location>
    <ligand>
        <name>a divalent metal cation</name>
        <dbReference type="ChEBI" id="CHEBI:60240"/>
        <label>1</label>
    </ligand>
</feature>
<dbReference type="RefSeq" id="WP_110985300.1">
    <property type="nucleotide sequence ID" value="NZ_CAWNWM010000003.1"/>
</dbReference>
<dbReference type="Pfam" id="PF01026">
    <property type="entry name" value="TatD_DNase"/>
    <property type="match status" value="1"/>
</dbReference>
<comment type="caution">
    <text evidence="5">The sequence shown here is derived from an EMBL/GenBank/DDBJ whole genome shotgun (WGS) entry which is preliminary data.</text>
</comment>
<dbReference type="FunFam" id="3.20.20.140:FF:000005">
    <property type="entry name" value="TatD family hydrolase"/>
    <property type="match status" value="1"/>
</dbReference>
<organism evidence="5 6">
    <name type="scientific">Acaryochloris thomasi RCC1774</name>
    <dbReference type="NCBI Taxonomy" id="1764569"/>
    <lineage>
        <taxon>Bacteria</taxon>
        <taxon>Bacillati</taxon>
        <taxon>Cyanobacteriota</taxon>
        <taxon>Cyanophyceae</taxon>
        <taxon>Acaryochloridales</taxon>
        <taxon>Acaryochloridaceae</taxon>
        <taxon>Acaryochloris</taxon>
        <taxon>Acaryochloris thomasi</taxon>
    </lineage>
</organism>
<accession>A0A2W1JUV5</accession>
<evidence type="ECO:0000256" key="4">
    <source>
        <dbReference type="PIRSR" id="PIRSR005902-1"/>
    </source>
</evidence>
<dbReference type="NCBIfam" id="TIGR00010">
    <property type="entry name" value="YchF/TatD family DNA exonuclease"/>
    <property type="match status" value="1"/>
</dbReference>
<dbReference type="InterPro" id="IPR001130">
    <property type="entry name" value="TatD-like"/>
</dbReference>
<name>A0A2W1JUV5_9CYAN</name>
<dbReference type="OrthoDB" id="9810005at2"/>
<keyword evidence="6" id="KW-1185">Reference proteome</keyword>
<dbReference type="PROSITE" id="PS01137">
    <property type="entry name" value="TATD_1"/>
    <property type="match status" value="1"/>
</dbReference>
<comment type="cofactor">
    <cofactor evidence="3">
        <name>a divalent metal cation</name>
        <dbReference type="ChEBI" id="CHEBI:60240"/>
    </cofactor>
    <text evidence="3">Binds 2 divalent metal cations per subunit.</text>
</comment>
<feature type="binding site" evidence="3 4">
    <location>
        <position position="129"/>
    </location>
    <ligand>
        <name>a divalent metal cation</name>
        <dbReference type="ChEBI" id="CHEBI:60240"/>
        <label>2</label>
    </ligand>
</feature>
<dbReference type="AlphaFoldDB" id="A0A2W1JUV5"/>
<feature type="binding site" evidence="3 4">
    <location>
        <position position="9"/>
    </location>
    <ligand>
        <name>a divalent metal cation</name>
        <dbReference type="ChEBI" id="CHEBI:60240"/>
        <label>1</label>
    </ligand>
</feature>
<dbReference type="GO" id="GO:0051500">
    <property type="term" value="F:D-tyrosyl-tRNA(Tyr) deacylase activity"/>
    <property type="evidence" value="ECO:0007669"/>
    <property type="project" value="RHEA"/>
</dbReference>